<dbReference type="PIRSF" id="PIRSF001549">
    <property type="entry name" value="His-tRNA_synth"/>
    <property type="match status" value="1"/>
</dbReference>
<keyword evidence="2 8" id="KW-0436">Ligase</keyword>
<dbReference type="HAMAP" id="MF_00127">
    <property type="entry name" value="His_tRNA_synth"/>
    <property type="match status" value="1"/>
</dbReference>
<reference evidence="11 12" key="1">
    <citation type="journal article" date="2012" name="J. Bacteriol.">
        <title>Draft Genome Sequences of Four Axenic Mycoplasma genitalium Strains Isolated from Denmark, Japan, and Australia.</title>
        <authorList>
            <person name="McGowin C.L."/>
            <person name="Ma L."/>
            <person name="Jensen J.S."/>
            <person name="Mancuso M.M."/>
            <person name="Hamasuna R."/>
            <person name="Adegboye D."/>
            <person name="Martin D.H."/>
        </authorList>
    </citation>
    <scope>NUCLEOTIDE SEQUENCE [LARGE SCALE GENOMIC DNA]</scope>
    <source>
        <strain evidence="11 12">M6320</strain>
    </source>
</reference>
<dbReference type="GO" id="GO:0005737">
    <property type="term" value="C:cytoplasm"/>
    <property type="evidence" value="ECO:0007669"/>
    <property type="project" value="UniProtKB-SubCell"/>
</dbReference>
<feature type="binding site" evidence="9">
    <location>
        <position position="131"/>
    </location>
    <ligand>
        <name>L-histidine</name>
        <dbReference type="ChEBI" id="CHEBI:57595"/>
    </ligand>
</feature>
<dbReference type="GO" id="GO:0004821">
    <property type="term" value="F:histidine-tRNA ligase activity"/>
    <property type="evidence" value="ECO:0007669"/>
    <property type="project" value="UniProtKB-UniRule"/>
</dbReference>
<comment type="similarity">
    <text evidence="1 8">Belongs to the class-II aminoacyl-tRNA synthetase family.</text>
</comment>
<dbReference type="InterPro" id="IPR015807">
    <property type="entry name" value="His-tRNA-ligase"/>
</dbReference>
<protein>
    <recommendedName>
        <fullName evidence="8">Histidine--tRNA ligase</fullName>
        <ecNumber evidence="8">6.1.1.21</ecNumber>
    </recommendedName>
    <alternativeName>
        <fullName evidence="8">Histidyl-tRNA synthetase</fullName>
        <shortName evidence="8">HisRS</shortName>
    </alternativeName>
</protein>
<dbReference type="SUPFAM" id="SSF55681">
    <property type="entry name" value="Class II aaRS and biotin synthetases"/>
    <property type="match status" value="1"/>
</dbReference>
<comment type="subunit">
    <text evidence="8">Homodimer.</text>
</comment>
<feature type="binding site" evidence="9">
    <location>
        <begin position="81"/>
        <end position="83"/>
    </location>
    <ligand>
        <name>L-histidine</name>
        <dbReference type="ChEBI" id="CHEBI:57595"/>
    </ligand>
</feature>
<dbReference type="InterPro" id="IPR006195">
    <property type="entry name" value="aa-tRNA-synth_II"/>
</dbReference>
<dbReference type="CDD" id="cd00773">
    <property type="entry name" value="HisRS-like_core"/>
    <property type="match status" value="1"/>
</dbReference>
<keyword evidence="6 8" id="KW-0030">Aminoacyl-tRNA synthetase</keyword>
<dbReference type="Proteomes" id="UP000005254">
    <property type="component" value="Chromosome"/>
</dbReference>
<dbReference type="GO" id="GO:0005524">
    <property type="term" value="F:ATP binding"/>
    <property type="evidence" value="ECO:0007669"/>
    <property type="project" value="UniProtKB-UniRule"/>
</dbReference>
<keyword evidence="3 8" id="KW-0547">Nucleotide-binding</keyword>
<dbReference type="EMBL" id="CP003772">
    <property type="protein sequence ID" value="AFQ03827.1"/>
    <property type="molecule type" value="Genomic_DNA"/>
</dbReference>
<dbReference type="PROSITE" id="PS50862">
    <property type="entry name" value="AA_TRNA_LIGASE_II"/>
    <property type="match status" value="1"/>
</dbReference>
<comment type="catalytic activity">
    <reaction evidence="7 8">
        <text>tRNA(His) + L-histidine + ATP = L-histidyl-tRNA(His) + AMP + diphosphate + H(+)</text>
        <dbReference type="Rhea" id="RHEA:17313"/>
        <dbReference type="Rhea" id="RHEA-COMP:9665"/>
        <dbReference type="Rhea" id="RHEA-COMP:9689"/>
        <dbReference type="ChEBI" id="CHEBI:15378"/>
        <dbReference type="ChEBI" id="CHEBI:30616"/>
        <dbReference type="ChEBI" id="CHEBI:33019"/>
        <dbReference type="ChEBI" id="CHEBI:57595"/>
        <dbReference type="ChEBI" id="CHEBI:78442"/>
        <dbReference type="ChEBI" id="CHEBI:78527"/>
        <dbReference type="ChEBI" id="CHEBI:456215"/>
        <dbReference type="EC" id="6.1.1.21"/>
    </reaction>
</comment>
<dbReference type="InterPro" id="IPR004516">
    <property type="entry name" value="HisRS/HisZ"/>
</dbReference>
<organism evidence="11 12">
    <name type="scientific">Mycoplasmoides genitalium M6320</name>
    <dbReference type="NCBI Taxonomy" id="662945"/>
    <lineage>
        <taxon>Bacteria</taxon>
        <taxon>Bacillati</taxon>
        <taxon>Mycoplasmatota</taxon>
        <taxon>Mycoplasmoidales</taxon>
        <taxon>Mycoplasmoidaceae</taxon>
        <taxon>Mycoplasmoides</taxon>
    </lineage>
</organism>
<dbReference type="FunFam" id="3.30.930.10:FF:000121">
    <property type="entry name" value="Histidine--tRNA ligase"/>
    <property type="match status" value="1"/>
</dbReference>
<gene>
    <name evidence="8 11" type="primary">hisS</name>
    <name evidence="11" type="ORF">CM1_00165</name>
</gene>
<comment type="subcellular location">
    <subcellularLocation>
        <location evidence="8">Cytoplasm</location>
    </subcellularLocation>
</comment>
<proteinExistence type="inferred from homology"/>
<keyword evidence="4 8" id="KW-0067">ATP-binding</keyword>
<evidence type="ECO:0000256" key="8">
    <source>
        <dbReference type="HAMAP-Rule" id="MF_00127"/>
    </source>
</evidence>
<dbReference type="Gene3D" id="3.40.50.800">
    <property type="entry name" value="Anticodon-binding domain"/>
    <property type="match status" value="1"/>
</dbReference>
<dbReference type="Pfam" id="PF13393">
    <property type="entry name" value="tRNA-synt_His"/>
    <property type="match status" value="1"/>
</dbReference>
<dbReference type="GO" id="GO:0006427">
    <property type="term" value="P:histidyl-tRNA aminoacylation"/>
    <property type="evidence" value="ECO:0007669"/>
    <property type="project" value="UniProtKB-UniRule"/>
</dbReference>
<dbReference type="PANTHER" id="PTHR43707">
    <property type="entry name" value="HISTIDYL-TRNA SYNTHETASE"/>
    <property type="match status" value="1"/>
</dbReference>
<evidence type="ECO:0000256" key="5">
    <source>
        <dbReference type="ARBA" id="ARBA00022917"/>
    </source>
</evidence>
<sequence>MNFLQKPRGVKDWFGDELVYFNWIVKKIRSLAFNWGFSEVKTPLFENAQLFQRSNANADIVQKELYQFFDKSQRELALRPEATTPIVRLACENKLMQEANFPLKLFCIGSMYRYERPQNNRFREHWQFSCEVFGFSNLFIFLDTLLFANSLLEALGITGYVLKINNLANFETLSKWNKALKDYLTPYKLELTELSQKRLEKNPLRILDDKIDQKKSFFKNAPKITDFLDASAKQDSELLKTQLKKHNISFEWTDNLVRGLDYYTGFVFEYVKNQDTILAGGVYDNLVEELSSNPTPALGFACGIERLINCLETDKKAFILNTKPKQMLVICLFEEALEELIWLAKLWREYNQVTVYPKVIKVDNGIRLANRLGYTFIGIVGKTDFDKKAITIKNLVSKQQTIHTWNELGERKVF</sequence>
<evidence type="ECO:0000256" key="6">
    <source>
        <dbReference type="ARBA" id="ARBA00023146"/>
    </source>
</evidence>
<accession>A0ABC7ZI06</accession>
<keyword evidence="5 8" id="KW-0648">Protein biosynthesis</keyword>
<dbReference type="KEGG" id="mgx:CM1_00165"/>
<evidence type="ECO:0000256" key="3">
    <source>
        <dbReference type="ARBA" id="ARBA00022741"/>
    </source>
</evidence>
<evidence type="ECO:0000256" key="4">
    <source>
        <dbReference type="ARBA" id="ARBA00022840"/>
    </source>
</evidence>
<dbReference type="InterPro" id="IPR036621">
    <property type="entry name" value="Anticodon-bd_dom_sf"/>
</dbReference>
<keyword evidence="8" id="KW-0963">Cytoplasm</keyword>
<dbReference type="PANTHER" id="PTHR43707:SF1">
    <property type="entry name" value="HISTIDINE--TRNA LIGASE, MITOCHONDRIAL-RELATED"/>
    <property type="match status" value="1"/>
</dbReference>
<feature type="domain" description="Aminoacyl-transfer RNA synthetases class-II family profile" evidence="10">
    <location>
        <begin position="8"/>
        <end position="324"/>
    </location>
</feature>
<evidence type="ECO:0000256" key="7">
    <source>
        <dbReference type="ARBA" id="ARBA00047639"/>
    </source>
</evidence>
<dbReference type="InterPro" id="IPR045864">
    <property type="entry name" value="aa-tRNA-synth_II/BPL/LPL"/>
</dbReference>
<evidence type="ECO:0000256" key="2">
    <source>
        <dbReference type="ARBA" id="ARBA00022598"/>
    </source>
</evidence>
<evidence type="ECO:0000313" key="11">
    <source>
        <dbReference type="EMBL" id="AFQ03827.1"/>
    </source>
</evidence>
<evidence type="ECO:0000259" key="10">
    <source>
        <dbReference type="PROSITE" id="PS50862"/>
    </source>
</evidence>
<dbReference type="AlphaFoldDB" id="A0ABC7ZI06"/>
<feature type="binding site" evidence="9">
    <location>
        <position position="127"/>
    </location>
    <ligand>
        <name>L-histidine</name>
        <dbReference type="ChEBI" id="CHEBI:57595"/>
    </ligand>
</feature>
<evidence type="ECO:0000256" key="1">
    <source>
        <dbReference type="ARBA" id="ARBA00008226"/>
    </source>
</evidence>
<dbReference type="Gene3D" id="3.30.930.10">
    <property type="entry name" value="Bira Bifunctional Protein, Domain 2"/>
    <property type="match status" value="1"/>
</dbReference>
<dbReference type="InterPro" id="IPR041715">
    <property type="entry name" value="HisRS-like_core"/>
</dbReference>
<feature type="binding site" evidence="9">
    <location>
        <begin position="262"/>
        <end position="263"/>
    </location>
    <ligand>
        <name>L-histidine</name>
        <dbReference type="ChEBI" id="CHEBI:57595"/>
    </ligand>
</feature>
<dbReference type="SUPFAM" id="SSF52954">
    <property type="entry name" value="Class II aaRS ABD-related"/>
    <property type="match status" value="1"/>
</dbReference>
<dbReference type="NCBIfam" id="TIGR00442">
    <property type="entry name" value="hisS"/>
    <property type="match status" value="1"/>
</dbReference>
<evidence type="ECO:0000313" key="12">
    <source>
        <dbReference type="Proteomes" id="UP000005254"/>
    </source>
</evidence>
<evidence type="ECO:0000256" key="9">
    <source>
        <dbReference type="PIRSR" id="PIRSR001549-1"/>
    </source>
</evidence>
<feature type="binding site" evidence="9">
    <location>
        <position position="113"/>
    </location>
    <ligand>
        <name>L-histidine</name>
        <dbReference type="ChEBI" id="CHEBI:57595"/>
    </ligand>
</feature>
<name>A0ABC7ZI06_MYCGT</name>
<dbReference type="RefSeq" id="WP_014894362.1">
    <property type="nucleotide sequence ID" value="NC_018497.1"/>
</dbReference>
<dbReference type="EC" id="6.1.1.21" evidence="8"/>
<feature type="binding site" evidence="9">
    <location>
        <position position="258"/>
    </location>
    <ligand>
        <name>L-histidine</name>
        <dbReference type="ChEBI" id="CHEBI:57595"/>
    </ligand>
</feature>